<protein>
    <recommendedName>
        <fullName evidence="3">Secreted protein</fullName>
    </recommendedName>
</protein>
<evidence type="ECO:0000313" key="2">
    <source>
        <dbReference type="Proteomes" id="UP001457282"/>
    </source>
</evidence>
<dbReference type="EMBL" id="JBEDUW010000006">
    <property type="protein sequence ID" value="KAK9922028.1"/>
    <property type="molecule type" value="Genomic_DNA"/>
</dbReference>
<keyword evidence="2" id="KW-1185">Reference proteome</keyword>
<dbReference type="Proteomes" id="UP001457282">
    <property type="component" value="Unassembled WGS sequence"/>
</dbReference>
<comment type="caution">
    <text evidence="1">The sequence shown here is derived from an EMBL/GenBank/DDBJ whole genome shotgun (WGS) entry which is preliminary data.</text>
</comment>
<name>A0AAW1WBR9_RUBAR</name>
<organism evidence="1 2">
    <name type="scientific">Rubus argutus</name>
    <name type="common">Southern blackberry</name>
    <dbReference type="NCBI Taxonomy" id="59490"/>
    <lineage>
        <taxon>Eukaryota</taxon>
        <taxon>Viridiplantae</taxon>
        <taxon>Streptophyta</taxon>
        <taxon>Embryophyta</taxon>
        <taxon>Tracheophyta</taxon>
        <taxon>Spermatophyta</taxon>
        <taxon>Magnoliopsida</taxon>
        <taxon>eudicotyledons</taxon>
        <taxon>Gunneridae</taxon>
        <taxon>Pentapetalae</taxon>
        <taxon>rosids</taxon>
        <taxon>fabids</taxon>
        <taxon>Rosales</taxon>
        <taxon>Rosaceae</taxon>
        <taxon>Rosoideae</taxon>
        <taxon>Rosoideae incertae sedis</taxon>
        <taxon>Rubus</taxon>
    </lineage>
</organism>
<gene>
    <name evidence="1" type="ORF">M0R45_030511</name>
</gene>
<proteinExistence type="predicted"/>
<evidence type="ECO:0008006" key="3">
    <source>
        <dbReference type="Google" id="ProtNLM"/>
    </source>
</evidence>
<evidence type="ECO:0000313" key="1">
    <source>
        <dbReference type="EMBL" id="KAK9922028.1"/>
    </source>
</evidence>
<reference evidence="1 2" key="1">
    <citation type="journal article" date="2023" name="G3 (Bethesda)">
        <title>A chromosome-length genome assembly and annotation of blackberry (Rubus argutus, cv. 'Hillquist').</title>
        <authorList>
            <person name="Bruna T."/>
            <person name="Aryal R."/>
            <person name="Dudchenko O."/>
            <person name="Sargent D.J."/>
            <person name="Mead D."/>
            <person name="Buti M."/>
            <person name="Cavallini A."/>
            <person name="Hytonen T."/>
            <person name="Andres J."/>
            <person name="Pham M."/>
            <person name="Weisz D."/>
            <person name="Mascagni F."/>
            <person name="Usai G."/>
            <person name="Natali L."/>
            <person name="Bassil N."/>
            <person name="Fernandez G.E."/>
            <person name="Lomsadze A."/>
            <person name="Armour M."/>
            <person name="Olukolu B."/>
            <person name="Poorten T."/>
            <person name="Britton C."/>
            <person name="Davik J."/>
            <person name="Ashrafi H."/>
            <person name="Aiden E.L."/>
            <person name="Borodovsky M."/>
            <person name="Worthington M."/>
        </authorList>
    </citation>
    <scope>NUCLEOTIDE SEQUENCE [LARGE SCALE GENOMIC DNA]</scope>
    <source>
        <strain evidence="1">PI 553951</strain>
    </source>
</reference>
<sequence length="88" mass="9870">MMLLSSRCFRCLWCSSSTRFYSCISSKVLHDDALLSLYGSSKYCDVVSSTADVCCVTIQVMKIQQKFEKVKHPSVCGATCKDEMYSSL</sequence>
<accession>A0AAW1WBR9</accession>
<dbReference type="AlphaFoldDB" id="A0AAW1WBR9"/>